<proteinExistence type="predicted"/>
<dbReference type="EMBL" id="AFYV02000255">
    <property type="protein sequence ID" value="KFG65617.1"/>
    <property type="molecule type" value="Genomic_DNA"/>
</dbReference>
<sequence length="124" mass="13562">MLAALNVEFGGRSKTAGGIFPSALSLLLRSSSPSSVASCRFLCRGSGFSEEVSHLYALFYRSSAVRLSRGQTYKKRGRKSASCVSRGEEVGKRAERRSFSASCFLFPRERPATLRVPPLSCNFL</sequence>
<accession>A0A086M9P9</accession>
<dbReference type="Proteomes" id="UP000028834">
    <property type="component" value="Unassembled WGS sequence"/>
</dbReference>
<name>A0A086M9P9_TOXGO</name>
<reference evidence="1 2" key="1">
    <citation type="submission" date="2014-05" db="EMBL/GenBank/DDBJ databases">
        <authorList>
            <person name="Sibley D."/>
            <person name="Venepally P."/>
            <person name="Karamycheva S."/>
            <person name="Hadjithomas M."/>
            <person name="Khan A."/>
            <person name="Brunk B."/>
            <person name="Roos D."/>
            <person name="Caler E."/>
            <person name="Lorenzi H."/>
        </authorList>
    </citation>
    <scope>NUCLEOTIDE SEQUENCE [LARGE SCALE GENOMIC DNA]</scope>
    <source>
        <strain evidence="1 2">RUB</strain>
    </source>
</reference>
<gene>
    <name evidence="1" type="ORF">TGRUB_428930</name>
</gene>
<comment type="caution">
    <text evidence="1">The sequence shown here is derived from an EMBL/GenBank/DDBJ whole genome shotgun (WGS) entry which is preliminary data.</text>
</comment>
<protein>
    <submittedName>
        <fullName evidence="1">Uncharacterized protein</fullName>
    </submittedName>
</protein>
<evidence type="ECO:0000313" key="1">
    <source>
        <dbReference type="EMBL" id="KFG65617.1"/>
    </source>
</evidence>
<organism evidence="1 2">
    <name type="scientific">Toxoplasma gondii RUB</name>
    <dbReference type="NCBI Taxonomy" id="935652"/>
    <lineage>
        <taxon>Eukaryota</taxon>
        <taxon>Sar</taxon>
        <taxon>Alveolata</taxon>
        <taxon>Apicomplexa</taxon>
        <taxon>Conoidasida</taxon>
        <taxon>Coccidia</taxon>
        <taxon>Eucoccidiorida</taxon>
        <taxon>Eimeriorina</taxon>
        <taxon>Sarcocystidae</taxon>
        <taxon>Toxoplasma</taxon>
    </lineage>
</organism>
<dbReference type="VEuPathDB" id="ToxoDB:TGRUB_428930"/>
<evidence type="ECO:0000313" key="2">
    <source>
        <dbReference type="Proteomes" id="UP000028834"/>
    </source>
</evidence>
<dbReference type="AlphaFoldDB" id="A0A086M9P9"/>